<dbReference type="GO" id="GO:0005829">
    <property type="term" value="C:cytosol"/>
    <property type="evidence" value="ECO:0007669"/>
    <property type="project" value="TreeGrafter"/>
</dbReference>
<organism evidence="2 3">
    <name type="scientific">Jiulongibacter sediminis</name>
    <dbReference type="NCBI Taxonomy" id="1605367"/>
    <lineage>
        <taxon>Bacteria</taxon>
        <taxon>Pseudomonadati</taxon>
        <taxon>Bacteroidota</taxon>
        <taxon>Cytophagia</taxon>
        <taxon>Cytophagales</taxon>
        <taxon>Leadbetterellaceae</taxon>
        <taxon>Jiulongibacter</taxon>
    </lineage>
</organism>
<dbReference type="PANTHER" id="PTHR46124:SF3">
    <property type="entry name" value="HYDROLASE"/>
    <property type="match status" value="1"/>
</dbReference>
<dbReference type="GO" id="GO:0016788">
    <property type="term" value="F:hydrolase activity, acting on ester bonds"/>
    <property type="evidence" value="ECO:0007669"/>
    <property type="project" value="InterPro"/>
</dbReference>
<dbReference type="AlphaFoldDB" id="A0A0P7BVQ6"/>
<keyword evidence="3" id="KW-1185">Reference proteome</keyword>
<dbReference type="GO" id="GO:0046872">
    <property type="term" value="F:metal ion binding"/>
    <property type="evidence" value="ECO:0007669"/>
    <property type="project" value="UniProtKB-KW"/>
</dbReference>
<evidence type="ECO:0000313" key="2">
    <source>
        <dbReference type="EMBL" id="KPM49032.1"/>
    </source>
</evidence>
<protein>
    <recommendedName>
        <fullName evidence="4">Hydrolase TatD</fullName>
    </recommendedName>
</protein>
<accession>A0A0P7BVQ6</accession>
<gene>
    <name evidence="2" type="ORF">AFM12_08470</name>
</gene>
<evidence type="ECO:0000313" key="3">
    <source>
        <dbReference type="Proteomes" id="UP000050454"/>
    </source>
</evidence>
<feature type="binding site" evidence="1">
    <location>
        <position position="92"/>
    </location>
    <ligand>
        <name>a divalent metal cation</name>
        <dbReference type="ChEBI" id="CHEBI:60240"/>
        <label>2</label>
    </ligand>
</feature>
<proteinExistence type="predicted"/>
<dbReference type="PIRSF" id="PIRSF005902">
    <property type="entry name" value="DNase_TatD"/>
    <property type="match status" value="1"/>
</dbReference>
<reference evidence="2 3" key="1">
    <citation type="submission" date="2015-07" db="EMBL/GenBank/DDBJ databases">
        <title>The draft genome sequence of Leadbetterella sp. JN14-9.</title>
        <authorList>
            <person name="Liu Y."/>
            <person name="Du J."/>
            <person name="Shao Z."/>
        </authorList>
    </citation>
    <scope>NUCLEOTIDE SEQUENCE [LARGE SCALE GENOMIC DNA]</scope>
    <source>
        <strain evidence="2 3">JN14-9</strain>
    </source>
</reference>
<feature type="binding site" evidence="1">
    <location>
        <position position="57"/>
    </location>
    <ligand>
        <name>a divalent metal cation</name>
        <dbReference type="ChEBI" id="CHEBI:60240"/>
        <label>1</label>
    </ligand>
</feature>
<dbReference type="Proteomes" id="UP000050454">
    <property type="component" value="Unassembled WGS sequence"/>
</dbReference>
<dbReference type="PANTHER" id="PTHR46124">
    <property type="entry name" value="D-AMINOACYL-TRNA DEACYLASE"/>
    <property type="match status" value="1"/>
</dbReference>
<dbReference type="EMBL" id="LGTQ01000006">
    <property type="protein sequence ID" value="KPM49032.1"/>
    <property type="molecule type" value="Genomic_DNA"/>
</dbReference>
<dbReference type="STRING" id="1605367.AFM12_08470"/>
<name>A0A0P7BVQ6_9BACT</name>
<dbReference type="Gene3D" id="3.20.20.140">
    <property type="entry name" value="Metal-dependent hydrolases"/>
    <property type="match status" value="1"/>
</dbReference>
<dbReference type="InterPro" id="IPR032466">
    <property type="entry name" value="Metal_Hydrolase"/>
</dbReference>
<evidence type="ECO:0008006" key="4">
    <source>
        <dbReference type="Google" id="ProtNLM"/>
    </source>
</evidence>
<dbReference type="Pfam" id="PF01026">
    <property type="entry name" value="TatD_DNase"/>
    <property type="match status" value="1"/>
</dbReference>
<comment type="caution">
    <text evidence="2">The sequence shown here is derived from an EMBL/GenBank/DDBJ whole genome shotgun (WGS) entry which is preliminary data.</text>
</comment>
<dbReference type="InterPro" id="IPR001130">
    <property type="entry name" value="TatD-like"/>
</dbReference>
<feature type="binding site" evidence="1">
    <location>
        <position position="116"/>
    </location>
    <ligand>
        <name>a divalent metal cation</name>
        <dbReference type="ChEBI" id="CHEBI:60240"/>
        <label>2</label>
    </ligand>
</feature>
<feature type="binding site" evidence="1">
    <location>
        <position position="165"/>
    </location>
    <ligand>
        <name>a divalent metal cation</name>
        <dbReference type="ChEBI" id="CHEBI:60240"/>
        <label>1</label>
    </ligand>
</feature>
<sequence>MLNQYVDTDLRVVPPMEEAAFRSIGIHPWYMNEASFEKQFDFLKKEVSNRQYFALGECGLDRVNGPAFDFQKEVLLAQMELAQKHKLAVILHLVKSYSDILQIRKKFSSDLKLIIHGFSGNAQQVLQLTEARFYLSFGTNLINPNKKLKEAFLACPLDRLFLETDTSESSIVEVYKSASKWKEMPIEELVSQLKLNFDNLK</sequence>
<dbReference type="SUPFAM" id="SSF51556">
    <property type="entry name" value="Metallo-dependent hydrolases"/>
    <property type="match status" value="1"/>
</dbReference>
<keyword evidence="1" id="KW-0479">Metal-binding</keyword>
<evidence type="ECO:0000256" key="1">
    <source>
        <dbReference type="PIRSR" id="PIRSR005902-1"/>
    </source>
</evidence>